<comment type="caution">
    <text evidence="1">The sequence shown here is derived from an EMBL/GenBank/DDBJ whole genome shotgun (WGS) entry which is preliminary data.</text>
</comment>
<name>A0ABS4ZR65_9MYCO</name>
<keyword evidence="2" id="KW-1185">Reference proteome</keyword>
<dbReference type="EMBL" id="JAGIOP010000002">
    <property type="protein sequence ID" value="MBP2452002.1"/>
    <property type="molecule type" value="Genomic_DNA"/>
</dbReference>
<protein>
    <submittedName>
        <fullName evidence="1">Uncharacterized protein</fullName>
    </submittedName>
</protein>
<organism evidence="1 2">
    <name type="scientific">Mycolicibacterium lutetiense</name>
    <dbReference type="NCBI Taxonomy" id="1641992"/>
    <lineage>
        <taxon>Bacteria</taxon>
        <taxon>Bacillati</taxon>
        <taxon>Actinomycetota</taxon>
        <taxon>Actinomycetes</taxon>
        <taxon>Mycobacteriales</taxon>
        <taxon>Mycobacteriaceae</taxon>
        <taxon>Mycolicibacterium</taxon>
    </lineage>
</organism>
<dbReference type="Proteomes" id="UP000694460">
    <property type="component" value="Unassembled WGS sequence"/>
</dbReference>
<dbReference type="RefSeq" id="WP_070945678.1">
    <property type="nucleotide sequence ID" value="NZ_JAGIOP010000002.1"/>
</dbReference>
<gene>
    <name evidence="1" type="ORF">JOF57_001915</name>
</gene>
<evidence type="ECO:0000313" key="2">
    <source>
        <dbReference type="Proteomes" id="UP000694460"/>
    </source>
</evidence>
<proteinExistence type="predicted"/>
<reference evidence="1 2" key="1">
    <citation type="submission" date="2021-03" db="EMBL/GenBank/DDBJ databases">
        <title>Sequencing the genomes of 1000 actinobacteria strains.</title>
        <authorList>
            <person name="Klenk H.-P."/>
        </authorList>
    </citation>
    <scope>NUCLEOTIDE SEQUENCE [LARGE SCALE GENOMIC DNA]</scope>
    <source>
        <strain evidence="1 2">DSM 46713</strain>
    </source>
</reference>
<evidence type="ECO:0000313" key="1">
    <source>
        <dbReference type="EMBL" id="MBP2452002.1"/>
    </source>
</evidence>
<sequence>MSGGMIDLNIAGTTDAIAQMKNLSKAIAGSATTLLDKYTQMTGGALQGTTSDAVKEFSDKQNAAITSNEEVDAQMVTVLNTSMDDIHSFDMNQGPGMATAG</sequence>
<accession>A0ABS4ZR65</accession>